<dbReference type="UniPathway" id="UPA00143"/>
<feature type="repeat" description="ANK" evidence="4">
    <location>
        <begin position="179"/>
        <end position="211"/>
    </location>
</feature>
<dbReference type="Pfam" id="PF00023">
    <property type="entry name" value="Ank"/>
    <property type="match status" value="1"/>
</dbReference>
<dbReference type="InterPro" id="IPR037329">
    <property type="entry name" value="ASB3_SOCS"/>
</dbReference>
<evidence type="ECO:0000313" key="7">
    <source>
        <dbReference type="EMBL" id="NXN86440.1"/>
    </source>
</evidence>
<dbReference type="SMART" id="SM00248">
    <property type="entry name" value="ANK"/>
    <property type="match status" value="10"/>
</dbReference>
<dbReference type="GO" id="GO:0016567">
    <property type="term" value="P:protein ubiquitination"/>
    <property type="evidence" value="ECO:0007669"/>
    <property type="project" value="UniProtKB-UniPathway"/>
</dbReference>
<dbReference type="SUPFAM" id="SSF48403">
    <property type="entry name" value="Ankyrin repeat"/>
    <property type="match status" value="2"/>
</dbReference>
<name>A0A7L1MGA3_BOMGA</name>
<feature type="region of interest" description="Disordered" evidence="5">
    <location>
        <begin position="515"/>
        <end position="535"/>
    </location>
</feature>
<evidence type="ECO:0000313" key="8">
    <source>
        <dbReference type="Proteomes" id="UP000532545"/>
    </source>
</evidence>
<evidence type="ECO:0000256" key="1">
    <source>
        <dbReference type="ARBA" id="ARBA00004906"/>
    </source>
</evidence>
<sequence length="535" mass="60125">MDFTEAYSDRCSAVGLAAREGNAEILRELINRGYSVDVPDNRRWLPIHEAAAHNSSECLKLLIDTAPAEDYIHSKTFEGLCALHLSARNGSVECLRVLLEAGADLSNVATESAATPLFLAVENKHTEVVKFLLQHGASVEGPHSWSGWNSLHQASFQGSTEIMQMLLEKGASRDCRDDFGITPLFVAAQYGQLESLRLLLSHGADVNCQAKDRATPLLIAAQEGHLDCVKLLLSAGADPNLYCNEDNWQLPIHAAAEMGHAKILELLIPITDRICDRGEGKVSPVYSALYGGDGKCLEMLLQQGFSPDAQQCLDFDCRSPMCMVFQKEYYQFVDVLLKYGITLLGINLAQCLCHKKFALFRRFLRLGCSLPCEEELTDFIHYSSTVQKEYKEWLPWLLLAGFDPLKLMCKFWIFSMSEDVLSFVLEFINWSRLPLIVEQQLSQYKEKFTWTFKSRFAFFPSLSHLCRLEIRALLGSERLRSERVIRELPLPACLQDYLLYLDVLRANAVPHLQAATEQGEQGSATHSQEEGMEEG</sequence>
<proteinExistence type="predicted"/>
<dbReference type="AlphaFoldDB" id="A0A7L1MGA3"/>
<dbReference type="InterPro" id="IPR002110">
    <property type="entry name" value="Ankyrin_rpt"/>
</dbReference>
<evidence type="ECO:0000256" key="2">
    <source>
        <dbReference type="ARBA" id="ARBA00022737"/>
    </source>
</evidence>
<dbReference type="PROSITE" id="PS50088">
    <property type="entry name" value="ANK_REPEAT"/>
    <property type="match status" value="6"/>
</dbReference>
<dbReference type="SUPFAM" id="SSF158235">
    <property type="entry name" value="SOCS box-like"/>
    <property type="match status" value="1"/>
</dbReference>
<dbReference type="Gene3D" id="1.25.40.20">
    <property type="entry name" value="Ankyrin repeat-containing domain"/>
    <property type="match status" value="2"/>
</dbReference>
<keyword evidence="8" id="KW-1185">Reference proteome</keyword>
<dbReference type="PANTHER" id="PTHR24198">
    <property type="entry name" value="ANKYRIN REPEAT AND PROTEIN KINASE DOMAIN-CONTAINING PROTEIN"/>
    <property type="match status" value="1"/>
</dbReference>
<feature type="compositionally biased region" description="Polar residues" evidence="5">
    <location>
        <begin position="515"/>
        <end position="526"/>
    </location>
</feature>
<feature type="non-terminal residue" evidence="7">
    <location>
        <position position="535"/>
    </location>
</feature>
<evidence type="ECO:0000256" key="5">
    <source>
        <dbReference type="SAM" id="MobiDB-lite"/>
    </source>
</evidence>
<comment type="pathway">
    <text evidence="1">Protein modification; protein ubiquitination.</text>
</comment>
<organism evidence="7 8">
    <name type="scientific">Bombycilla garrulus</name>
    <name type="common">Bohemian waxwing</name>
    <name type="synonym">Lanius garrulus</name>
    <dbReference type="NCBI Taxonomy" id="125297"/>
    <lineage>
        <taxon>Eukaryota</taxon>
        <taxon>Metazoa</taxon>
        <taxon>Chordata</taxon>
        <taxon>Craniata</taxon>
        <taxon>Vertebrata</taxon>
        <taxon>Euteleostomi</taxon>
        <taxon>Archelosauria</taxon>
        <taxon>Archosauria</taxon>
        <taxon>Dinosauria</taxon>
        <taxon>Saurischia</taxon>
        <taxon>Theropoda</taxon>
        <taxon>Coelurosauria</taxon>
        <taxon>Aves</taxon>
        <taxon>Neognathae</taxon>
        <taxon>Neoaves</taxon>
        <taxon>Telluraves</taxon>
        <taxon>Australaves</taxon>
        <taxon>Passeriformes</taxon>
        <taxon>Bombycillidae</taxon>
        <taxon>Bombycilla</taxon>
    </lineage>
</organism>
<comment type="caution">
    <text evidence="7">The sequence shown here is derived from an EMBL/GenBank/DDBJ whole genome shotgun (WGS) entry which is preliminary data.</text>
</comment>
<dbReference type="GO" id="GO:0005737">
    <property type="term" value="C:cytoplasm"/>
    <property type="evidence" value="ECO:0007669"/>
    <property type="project" value="TreeGrafter"/>
</dbReference>
<dbReference type="InterPro" id="IPR036770">
    <property type="entry name" value="Ankyrin_rpt-contain_sf"/>
</dbReference>
<dbReference type="EMBL" id="VXBU01013105">
    <property type="protein sequence ID" value="NXN86440.1"/>
    <property type="molecule type" value="Genomic_DNA"/>
</dbReference>
<dbReference type="Proteomes" id="UP000532545">
    <property type="component" value="Unassembled WGS sequence"/>
</dbReference>
<protein>
    <submittedName>
        <fullName evidence="7">ASB3 protein</fullName>
    </submittedName>
</protein>
<reference evidence="7 8" key="1">
    <citation type="submission" date="2019-09" db="EMBL/GenBank/DDBJ databases">
        <title>Bird 10,000 Genomes (B10K) Project - Family phase.</title>
        <authorList>
            <person name="Zhang G."/>
        </authorList>
    </citation>
    <scope>NUCLEOTIDE SEQUENCE [LARGE SCALE GENOMIC DNA]</scope>
    <source>
        <strain evidence="7">B10K-DU-002-23</strain>
        <tissue evidence="7">Muscle</tissue>
    </source>
</reference>
<dbReference type="InterPro" id="IPR001496">
    <property type="entry name" value="SOCS_box"/>
</dbReference>
<dbReference type="InterPro" id="IPR036036">
    <property type="entry name" value="SOCS_box-like_dom_sf"/>
</dbReference>
<dbReference type="OrthoDB" id="194358at2759"/>
<dbReference type="PROSITE" id="PS50225">
    <property type="entry name" value="SOCS"/>
    <property type="match status" value="1"/>
</dbReference>
<feature type="repeat" description="ANK" evidence="4">
    <location>
        <begin position="78"/>
        <end position="110"/>
    </location>
</feature>
<keyword evidence="2" id="KW-0677">Repeat</keyword>
<dbReference type="PROSITE" id="PS50297">
    <property type="entry name" value="ANK_REP_REGION"/>
    <property type="match status" value="5"/>
</dbReference>
<dbReference type="GO" id="GO:0035556">
    <property type="term" value="P:intracellular signal transduction"/>
    <property type="evidence" value="ECO:0007669"/>
    <property type="project" value="InterPro"/>
</dbReference>
<dbReference type="PANTHER" id="PTHR24198:SF184">
    <property type="entry name" value="ANKYRIN REPEAT AND SOCS BOX CONTAINING 3"/>
    <property type="match status" value="1"/>
</dbReference>
<gene>
    <name evidence="7" type="primary">Asb3</name>
    <name evidence="7" type="ORF">BOMGAR_R05328</name>
</gene>
<dbReference type="SMART" id="SM00253">
    <property type="entry name" value="SOCS"/>
    <property type="match status" value="1"/>
</dbReference>
<dbReference type="Gene3D" id="1.10.750.20">
    <property type="entry name" value="SOCS box"/>
    <property type="match status" value="1"/>
</dbReference>
<feature type="repeat" description="ANK" evidence="4">
    <location>
        <begin position="9"/>
        <end position="41"/>
    </location>
</feature>
<accession>A0A7L1MGA3</accession>
<dbReference type="Pfam" id="PF07525">
    <property type="entry name" value="SOCS_box"/>
    <property type="match status" value="1"/>
</dbReference>
<dbReference type="Pfam" id="PF12796">
    <property type="entry name" value="Ank_2"/>
    <property type="match status" value="2"/>
</dbReference>
<feature type="repeat" description="ANK" evidence="4">
    <location>
        <begin position="212"/>
        <end position="244"/>
    </location>
</feature>
<feature type="non-terminal residue" evidence="7">
    <location>
        <position position="1"/>
    </location>
</feature>
<dbReference type="FunFam" id="1.10.750.20:FF:000001">
    <property type="entry name" value="Ankyrin repeat and SOCS box containing 1"/>
    <property type="match status" value="1"/>
</dbReference>
<evidence type="ECO:0000259" key="6">
    <source>
        <dbReference type="PROSITE" id="PS50225"/>
    </source>
</evidence>
<evidence type="ECO:0000256" key="3">
    <source>
        <dbReference type="ARBA" id="ARBA00023043"/>
    </source>
</evidence>
<dbReference type="CDD" id="cd03722">
    <property type="entry name" value="SOCS_ASB3"/>
    <property type="match status" value="1"/>
</dbReference>
<feature type="repeat" description="ANK" evidence="4">
    <location>
        <begin position="112"/>
        <end position="144"/>
    </location>
</feature>
<feature type="repeat" description="ANK" evidence="4">
    <location>
        <begin position="146"/>
        <end position="178"/>
    </location>
</feature>
<keyword evidence="3 4" id="KW-0040">ANK repeat</keyword>
<dbReference type="SMART" id="SM00969">
    <property type="entry name" value="SOCS_box"/>
    <property type="match status" value="1"/>
</dbReference>
<evidence type="ECO:0000256" key="4">
    <source>
        <dbReference type="PROSITE-ProRule" id="PRU00023"/>
    </source>
</evidence>
<feature type="domain" description="SOCS box" evidence="6">
    <location>
        <begin position="447"/>
        <end position="504"/>
    </location>
</feature>
<dbReference type="PRINTS" id="PR01415">
    <property type="entry name" value="ANKYRIN"/>
</dbReference>